<dbReference type="InterPro" id="IPR038729">
    <property type="entry name" value="Rad50/SbcC_AAA"/>
</dbReference>
<name>A0A6J5ZD97_9ZZZZ</name>
<dbReference type="Pfam" id="PF13476">
    <property type="entry name" value="AAA_23"/>
    <property type="match status" value="1"/>
</dbReference>
<gene>
    <name evidence="7" type="ORF">UFOPK3522_00384</name>
    <name evidence="8" type="ORF">UFOPK4175_00564</name>
</gene>
<keyword evidence="3" id="KW-0547">Nucleotide-binding</keyword>
<dbReference type="EMBL" id="CAFBPX010000078">
    <property type="protein sequence ID" value="CAB5033247.1"/>
    <property type="molecule type" value="Genomic_DNA"/>
</dbReference>
<accession>A0A6J5ZD97</accession>
<dbReference type="InterPro" id="IPR001238">
    <property type="entry name" value="DNA-binding_RecF"/>
</dbReference>
<feature type="domain" description="Rad50/SbcC-type AAA" evidence="6">
    <location>
        <begin position="6"/>
        <end position="78"/>
    </location>
</feature>
<sequence>MNRIQRLRVRDVRCYESAEITLGERLTVIYGANGAGKTNLLEALYFGCTGRSCRTSNDREFVRFDQSAARVELDLDGDDGPHQLAVGFEPGQPRHVTADGGPVERLIDVGFRPLACVFLPDRLELIKGAPSLRRDHLDQLVAGLWPARATVRRDYGQALAQRNALLARIRNHGVDPSELDTWDLELGRHALALRAERERAVELVAPRAQEIADELGLPGGLEVRYRPRSKADSAEAFAAELAERRDSDLERGFTGHGPHRDELLLSRGGRELRIYGSQGEQRVALLALLLAEREVLADERGQTPLLLLDDVMSELDAERRERLVSRITAAGQSVVTTTELEHVPTGEDAGVARVEVSGGVVDQKVAA</sequence>
<evidence type="ECO:0000313" key="7">
    <source>
        <dbReference type="EMBL" id="CAB4338549.1"/>
    </source>
</evidence>
<reference evidence="7" key="1">
    <citation type="submission" date="2020-05" db="EMBL/GenBank/DDBJ databases">
        <authorList>
            <person name="Chiriac C."/>
            <person name="Salcher M."/>
            <person name="Ghai R."/>
            <person name="Kavagutti S V."/>
        </authorList>
    </citation>
    <scope>NUCLEOTIDE SEQUENCE</scope>
</reference>
<dbReference type="PANTHER" id="PTHR32182:SF0">
    <property type="entry name" value="DNA REPLICATION AND REPAIR PROTEIN RECF"/>
    <property type="match status" value="1"/>
</dbReference>
<evidence type="ECO:0000256" key="5">
    <source>
        <dbReference type="ARBA" id="ARBA00023125"/>
    </source>
</evidence>
<evidence type="ECO:0000256" key="4">
    <source>
        <dbReference type="ARBA" id="ARBA00022840"/>
    </source>
</evidence>
<dbReference type="Gene3D" id="1.20.1050.90">
    <property type="entry name" value="RecF/RecN/SMC, N-terminal domain"/>
    <property type="match status" value="1"/>
</dbReference>
<dbReference type="GO" id="GO:0000731">
    <property type="term" value="P:DNA synthesis involved in DNA repair"/>
    <property type="evidence" value="ECO:0007669"/>
    <property type="project" value="TreeGrafter"/>
</dbReference>
<dbReference type="GO" id="GO:0003697">
    <property type="term" value="F:single-stranded DNA binding"/>
    <property type="evidence" value="ECO:0007669"/>
    <property type="project" value="InterPro"/>
</dbReference>
<dbReference type="InterPro" id="IPR018078">
    <property type="entry name" value="DNA-binding_RecF_CS"/>
</dbReference>
<dbReference type="PROSITE" id="PS00618">
    <property type="entry name" value="RECF_2"/>
    <property type="match status" value="1"/>
</dbReference>
<protein>
    <submittedName>
        <fullName evidence="7">Unannotated protein</fullName>
    </submittedName>
</protein>
<dbReference type="GO" id="GO:0006260">
    <property type="term" value="P:DNA replication"/>
    <property type="evidence" value="ECO:0007669"/>
    <property type="project" value="UniProtKB-KW"/>
</dbReference>
<keyword evidence="5" id="KW-0238">DNA-binding</keyword>
<dbReference type="Gene3D" id="3.40.50.300">
    <property type="entry name" value="P-loop containing nucleotide triphosphate hydrolases"/>
    <property type="match status" value="1"/>
</dbReference>
<keyword evidence="4" id="KW-0067">ATP-binding</keyword>
<dbReference type="GO" id="GO:0016887">
    <property type="term" value="F:ATP hydrolysis activity"/>
    <property type="evidence" value="ECO:0007669"/>
    <property type="project" value="InterPro"/>
</dbReference>
<proteinExistence type="inferred from homology"/>
<dbReference type="GO" id="GO:0006302">
    <property type="term" value="P:double-strand break repair"/>
    <property type="evidence" value="ECO:0007669"/>
    <property type="project" value="InterPro"/>
</dbReference>
<evidence type="ECO:0000256" key="1">
    <source>
        <dbReference type="ARBA" id="ARBA00022490"/>
    </source>
</evidence>
<keyword evidence="2" id="KW-0235">DNA replication</keyword>
<evidence type="ECO:0000256" key="2">
    <source>
        <dbReference type="ARBA" id="ARBA00022705"/>
    </source>
</evidence>
<dbReference type="InterPro" id="IPR042174">
    <property type="entry name" value="RecF_2"/>
</dbReference>
<evidence type="ECO:0000313" key="8">
    <source>
        <dbReference type="EMBL" id="CAB5033247.1"/>
    </source>
</evidence>
<dbReference type="HAMAP" id="MF_00365">
    <property type="entry name" value="RecF"/>
    <property type="match status" value="1"/>
</dbReference>
<dbReference type="SUPFAM" id="SSF52540">
    <property type="entry name" value="P-loop containing nucleoside triphosphate hydrolases"/>
    <property type="match status" value="1"/>
</dbReference>
<dbReference type="AlphaFoldDB" id="A0A6J5ZD97"/>
<evidence type="ECO:0000256" key="3">
    <source>
        <dbReference type="ARBA" id="ARBA00022741"/>
    </source>
</evidence>
<evidence type="ECO:0000259" key="6">
    <source>
        <dbReference type="Pfam" id="PF13476"/>
    </source>
</evidence>
<dbReference type="NCBIfam" id="TIGR00611">
    <property type="entry name" value="recf"/>
    <property type="match status" value="1"/>
</dbReference>
<dbReference type="InterPro" id="IPR027417">
    <property type="entry name" value="P-loop_NTPase"/>
</dbReference>
<keyword evidence="1" id="KW-0963">Cytoplasm</keyword>
<dbReference type="EMBL" id="CAESAO010000019">
    <property type="protein sequence ID" value="CAB4338549.1"/>
    <property type="molecule type" value="Genomic_DNA"/>
</dbReference>
<organism evidence="7">
    <name type="scientific">freshwater metagenome</name>
    <dbReference type="NCBI Taxonomy" id="449393"/>
    <lineage>
        <taxon>unclassified sequences</taxon>
        <taxon>metagenomes</taxon>
        <taxon>ecological metagenomes</taxon>
    </lineage>
</organism>
<dbReference type="PANTHER" id="PTHR32182">
    <property type="entry name" value="DNA REPLICATION AND REPAIR PROTEIN RECF"/>
    <property type="match status" value="1"/>
</dbReference>
<dbReference type="GO" id="GO:0005524">
    <property type="term" value="F:ATP binding"/>
    <property type="evidence" value="ECO:0007669"/>
    <property type="project" value="UniProtKB-KW"/>
</dbReference>